<feature type="region of interest" description="Disordered" evidence="1">
    <location>
        <begin position="36"/>
        <end position="67"/>
    </location>
</feature>
<proteinExistence type="predicted"/>
<evidence type="ECO:0000313" key="2">
    <source>
        <dbReference type="EMBL" id="SPD25947.1"/>
    </source>
</evidence>
<dbReference type="EMBL" id="OIVN01006137">
    <property type="protein sequence ID" value="SPD25947.1"/>
    <property type="molecule type" value="Genomic_DNA"/>
</dbReference>
<name>A0A2N9IJU4_FAGSY</name>
<feature type="region of interest" description="Disordered" evidence="1">
    <location>
        <begin position="295"/>
        <end position="332"/>
    </location>
</feature>
<sequence>MSFALNNQFVKLDDEKIPVLGAEGCGVVEARGKGLGSGEGKGWGAAEARGKRLGSGRGRGWGAAEARGRGLRSGGACLGRHLTTEGDTPRRPQCLTTTATVEEAEGIEAQLKAVAVLPIPIPTPGEEVVLIPHVAEEAAHHHTGAGIGLQHLSDTGDKEVGVLLCLLCPSLVVQQHEAELKLLEEETARRLEDAIRKNVEERLNSEEVRLEIERQIEEGRKKLFDDVATQLEKEKEAALVEARRKEEQARREREELDKMLEENKRRVEESQRREALELQRKEEERYRELELIQRQKEEAARRKRLEEEEERINQMKLLGKNKPKPKSFGTSL</sequence>
<evidence type="ECO:0008006" key="3">
    <source>
        <dbReference type="Google" id="ProtNLM"/>
    </source>
</evidence>
<dbReference type="PANTHER" id="PTHR31711:SF2">
    <property type="entry name" value="ARGININE_GLUTAMATE-RICH 1 PROTEIN"/>
    <property type="match status" value="1"/>
</dbReference>
<dbReference type="InterPro" id="IPR033371">
    <property type="entry name" value="ARGLU1"/>
</dbReference>
<accession>A0A2N9IJU4</accession>
<dbReference type="AlphaFoldDB" id="A0A2N9IJU4"/>
<dbReference type="GO" id="GO:0005739">
    <property type="term" value="C:mitochondrion"/>
    <property type="evidence" value="ECO:0007669"/>
    <property type="project" value="TreeGrafter"/>
</dbReference>
<dbReference type="GO" id="GO:0005654">
    <property type="term" value="C:nucleoplasm"/>
    <property type="evidence" value="ECO:0007669"/>
    <property type="project" value="TreeGrafter"/>
</dbReference>
<reference evidence="2" key="1">
    <citation type="submission" date="2018-02" db="EMBL/GenBank/DDBJ databases">
        <authorList>
            <person name="Cohen D.B."/>
            <person name="Kent A.D."/>
        </authorList>
    </citation>
    <scope>NUCLEOTIDE SEQUENCE</scope>
</reference>
<dbReference type="PANTHER" id="PTHR31711">
    <property type="entry name" value="ARGININE AND GLUTAMATE-RICH PROTEIN 1"/>
    <property type="match status" value="1"/>
</dbReference>
<organism evidence="2">
    <name type="scientific">Fagus sylvatica</name>
    <name type="common">Beechnut</name>
    <dbReference type="NCBI Taxonomy" id="28930"/>
    <lineage>
        <taxon>Eukaryota</taxon>
        <taxon>Viridiplantae</taxon>
        <taxon>Streptophyta</taxon>
        <taxon>Embryophyta</taxon>
        <taxon>Tracheophyta</taxon>
        <taxon>Spermatophyta</taxon>
        <taxon>Magnoliopsida</taxon>
        <taxon>eudicotyledons</taxon>
        <taxon>Gunneridae</taxon>
        <taxon>Pentapetalae</taxon>
        <taxon>rosids</taxon>
        <taxon>fabids</taxon>
        <taxon>Fagales</taxon>
        <taxon>Fagaceae</taxon>
        <taxon>Fagus</taxon>
    </lineage>
</organism>
<protein>
    <recommendedName>
        <fullName evidence="3">Arginine and glutamate-rich protein 1</fullName>
    </recommendedName>
</protein>
<feature type="compositionally biased region" description="Basic and acidic residues" evidence="1">
    <location>
        <begin position="295"/>
        <end position="306"/>
    </location>
</feature>
<dbReference type="Pfam" id="PF15346">
    <property type="entry name" value="ARGLU"/>
    <property type="match status" value="1"/>
</dbReference>
<evidence type="ECO:0000256" key="1">
    <source>
        <dbReference type="SAM" id="MobiDB-lite"/>
    </source>
</evidence>
<dbReference type="GO" id="GO:0045296">
    <property type="term" value="F:cadherin binding"/>
    <property type="evidence" value="ECO:0007669"/>
    <property type="project" value="TreeGrafter"/>
</dbReference>
<gene>
    <name evidence="2" type="ORF">FSB_LOCUS53829</name>
</gene>